<gene>
    <name evidence="2" type="primary">prsT</name>
    <name evidence="2" type="ORF">ACFP85_01875</name>
</gene>
<protein>
    <submittedName>
        <fullName evidence="2">XrtA/PEP-CTERM system TPR-repeat protein PrsT</fullName>
    </submittedName>
</protein>
<dbReference type="SUPFAM" id="SSF81901">
    <property type="entry name" value="HCP-like"/>
    <property type="match status" value="1"/>
</dbReference>
<evidence type="ECO:0000313" key="3">
    <source>
        <dbReference type="Proteomes" id="UP001596364"/>
    </source>
</evidence>
<dbReference type="RefSeq" id="WP_131259012.1">
    <property type="nucleotide sequence ID" value="NZ_JBHSUS010000001.1"/>
</dbReference>
<dbReference type="SMART" id="SM00028">
    <property type="entry name" value="TPR"/>
    <property type="match status" value="11"/>
</dbReference>
<dbReference type="PANTHER" id="PTHR12558:SF13">
    <property type="entry name" value="CELL DIVISION CYCLE PROTEIN 27 HOMOLOG"/>
    <property type="match status" value="1"/>
</dbReference>
<dbReference type="SUPFAM" id="SSF48452">
    <property type="entry name" value="TPR-like"/>
    <property type="match status" value="4"/>
</dbReference>
<feature type="repeat" description="TPR" evidence="1">
    <location>
        <begin position="192"/>
        <end position="225"/>
    </location>
</feature>
<comment type="caution">
    <text evidence="2">The sequence shown here is derived from an EMBL/GenBank/DDBJ whole genome shotgun (WGS) entry which is preliminary data.</text>
</comment>
<dbReference type="InterPro" id="IPR011990">
    <property type="entry name" value="TPR-like_helical_dom_sf"/>
</dbReference>
<keyword evidence="1" id="KW-0802">TPR repeat</keyword>
<feature type="repeat" description="TPR" evidence="1">
    <location>
        <begin position="55"/>
        <end position="88"/>
    </location>
</feature>
<dbReference type="Pfam" id="PF14559">
    <property type="entry name" value="TPR_19"/>
    <property type="match status" value="5"/>
</dbReference>
<proteinExistence type="predicted"/>
<keyword evidence="3" id="KW-1185">Reference proteome</keyword>
<evidence type="ECO:0000313" key="2">
    <source>
        <dbReference type="EMBL" id="MFC6438902.1"/>
    </source>
</evidence>
<organism evidence="2 3">
    <name type="scientific">Pseudobowmanella zhangzhouensis</name>
    <dbReference type="NCBI Taxonomy" id="1537679"/>
    <lineage>
        <taxon>Bacteria</taxon>
        <taxon>Pseudomonadati</taxon>
        <taxon>Pseudomonadota</taxon>
        <taxon>Gammaproteobacteria</taxon>
        <taxon>Alteromonadales</taxon>
        <taxon>Alteromonadaceae</taxon>
    </lineage>
</organism>
<name>A0ABW1XID7_9ALTE</name>
<sequence>MKKILLVAVPTLLIGCTQPSPQEHLNKAQQYAANKETAAAVIELKNAIQQNPEYAEARFLLGKLYMEQKDYPSAEKEFSRVLELGYKTEEALPLLTEALSYSGSDVAIANLDFSKYSVPSQEAVKLDYLQLKSLLRLDKVDEAQTLFEKIAAYNVDSIYKSLAQAYQLAMDQKLEDALVLVDNALTTAPGNEYALQQQAILLIQLDRKEEAIAAYQKLLDYNPDNLEVKFVLTKMLVEANKLDRAEKLVDELLTVNNEHGLLNYYKSYILFSQKSFDEAMSHIEKALHTNTSSTLYHLLAGYINYAQKDFKNAQEHFSLIASNLPNGHPALKLMAATELKAGNVAAASDALTRISNPSDGDLELFALTSFELIKDGHLEKAKELISQSESVAGNPSDLERLGILKLSVNDLAGIDTLEEAIEKDPTLQTAKLTLATAYLKTQQYDKAMSLAQDWRAMDANDSRPLLIESLVAKAQNDFNQALAKLDEARKIDQANPAINVLQAEISEQQGNTDAALATLTSTMDAYPTYFPAISRFIGIKMKTGELTDAIQTVSKIQKANPDNQYLRLLTATTLTMNQQFKEVISLLEADKSENKPELLQRLLGNAYMKNGNIQKAGELYEQWYLQQPDNEFAMSGKLTIMQMKGNFSDALDLLNHYAAQVGESQYTHLMRSALSFRTNKIDRALAELALLSEKNLNTPVGHSLQAQAAFVNKDFEKALNEGKIAYQTQPDPLHTRIIMASLERLGKADESEQFLQNHLKQFPNDQSALLLSAERSIANSTDEAITKYENIVKANPKNAVALNNLAYLYKEQKQLDKALGLAEKAVELVPNSPEILDTYGEILLLKGNAKQAVEVLEKSASSPSASETVKLHYLQALVSNGQTDMAKRKIKQYQFVTPAIVEQIKALEQKL</sequence>
<dbReference type="NCBIfam" id="TIGR02917">
    <property type="entry name" value="PEP_TPR_lipo"/>
    <property type="match status" value="1"/>
</dbReference>
<evidence type="ECO:0000256" key="1">
    <source>
        <dbReference type="PROSITE-ProRule" id="PRU00339"/>
    </source>
</evidence>
<feature type="repeat" description="TPR" evidence="1">
    <location>
        <begin position="597"/>
        <end position="630"/>
    </location>
</feature>
<dbReference type="PROSITE" id="PS50005">
    <property type="entry name" value="TPR"/>
    <property type="match status" value="4"/>
</dbReference>
<dbReference type="EMBL" id="JBHSUS010000001">
    <property type="protein sequence ID" value="MFC6438902.1"/>
    <property type="molecule type" value="Genomic_DNA"/>
</dbReference>
<reference evidence="3" key="1">
    <citation type="journal article" date="2019" name="Int. J. Syst. Evol. Microbiol.">
        <title>The Global Catalogue of Microorganisms (GCM) 10K type strain sequencing project: providing services to taxonomists for standard genome sequencing and annotation.</title>
        <authorList>
            <consortium name="The Broad Institute Genomics Platform"/>
            <consortium name="The Broad Institute Genome Sequencing Center for Infectious Disease"/>
            <person name="Wu L."/>
            <person name="Ma J."/>
        </authorList>
    </citation>
    <scope>NUCLEOTIDE SEQUENCE [LARGE SCALE GENOMIC DNA]</scope>
    <source>
        <strain evidence="3">CGMCC 1.16031</strain>
    </source>
</reference>
<accession>A0ABW1XID7</accession>
<dbReference type="PANTHER" id="PTHR12558">
    <property type="entry name" value="CELL DIVISION CYCLE 16,23,27"/>
    <property type="match status" value="1"/>
</dbReference>
<dbReference type="Proteomes" id="UP001596364">
    <property type="component" value="Unassembled WGS sequence"/>
</dbReference>
<dbReference type="Gene3D" id="1.25.40.10">
    <property type="entry name" value="Tetratricopeptide repeat domain"/>
    <property type="match status" value="5"/>
</dbReference>
<dbReference type="InterPro" id="IPR014266">
    <property type="entry name" value="PEP-CTERM_TPR_PrsT"/>
</dbReference>
<feature type="repeat" description="TPR" evidence="1">
    <location>
        <begin position="799"/>
        <end position="832"/>
    </location>
</feature>
<dbReference type="InterPro" id="IPR019734">
    <property type="entry name" value="TPR_rpt"/>
</dbReference>
<dbReference type="PROSITE" id="PS51257">
    <property type="entry name" value="PROKAR_LIPOPROTEIN"/>
    <property type="match status" value="1"/>
</dbReference>